<comment type="caution">
    <text evidence="3">The sequence shown here is derived from an EMBL/GenBank/DDBJ whole genome shotgun (WGS) entry which is preliminary data.</text>
</comment>
<sequence>MMRLTALSTPKNSRQLLPSISDRCFKLGMRRNHSTAQGHGPLHSIRVIDLTRVLAGPFCTQILADYGADVLKIENPKGGDDTRLWRTAAEKKIWKSSQKDISAYFCTINRNKRSMTLNLKQQTGRDVLFRLVKEADVSSVDNFVPGKMDELGIGYETLRKLNPSIIHASVSGYGASGPYAKRAGYDAIVGAEAGMLHITGERDGAPTRPGLGMTDMSTGLYLHGAIMAALFSREKTGKGQKIDASLFETQVALLSNVAMSWLNAGEVAQRWGTAHPSIVPYQAFKTKDSYLFLGATNNRQFQALCKLLDRADLSTDARFADNNSRLKNRKELDKTLSDILMSKPTGEWMRRLEGSGMPYGPINSIDSVFSHPQTAARNMVQTLPFDALSCGELKVLGSPVKFSETSPRIASAPPRLGEHTKTVLQDMGLSDTEIQKLIDENII</sequence>
<dbReference type="PANTHER" id="PTHR48207">
    <property type="entry name" value="SUCCINATE--HYDROXYMETHYLGLUTARATE COA-TRANSFERASE"/>
    <property type="match status" value="1"/>
</dbReference>
<comment type="similarity">
    <text evidence="1">Belongs to the CoA-transferase III family.</text>
</comment>
<dbReference type="InterPro" id="IPR050483">
    <property type="entry name" value="CoA-transferase_III_domain"/>
</dbReference>
<accession>A0AAD6HQ65</accession>
<dbReference type="Gene3D" id="3.30.1540.10">
    <property type="entry name" value="formyl-coa transferase, domain 3"/>
    <property type="match status" value="1"/>
</dbReference>
<gene>
    <name evidence="3" type="ORF">N7493_003722</name>
</gene>
<evidence type="ECO:0000256" key="2">
    <source>
        <dbReference type="ARBA" id="ARBA00022679"/>
    </source>
</evidence>
<evidence type="ECO:0000313" key="4">
    <source>
        <dbReference type="Proteomes" id="UP001215712"/>
    </source>
</evidence>
<dbReference type="FunFam" id="3.30.1540.10:FF:000005">
    <property type="entry name" value="succinate--hydroxymethylglutarate CoA-transferase isoform X4"/>
    <property type="match status" value="1"/>
</dbReference>
<dbReference type="InterPro" id="IPR044855">
    <property type="entry name" value="CoA-Trfase_III_dom3_sf"/>
</dbReference>
<dbReference type="AlphaFoldDB" id="A0AAD6HQ65"/>
<dbReference type="SUPFAM" id="SSF89796">
    <property type="entry name" value="CoA-transferase family III (CaiB/BaiF)"/>
    <property type="match status" value="1"/>
</dbReference>
<reference evidence="3" key="2">
    <citation type="submission" date="2023-01" db="EMBL/GenBank/DDBJ databases">
        <authorList>
            <person name="Petersen C."/>
        </authorList>
    </citation>
    <scope>NUCLEOTIDE SEQUENCE</scope>
    <source>
        <strain evidence="3">IBT 17514</strain>
    </source>
</reference>
<dbReference type="InterPro" id="IPR023606">
    <property type="entry name" value="CoA-Trfase_III_dom_1_sf"/>
</dbReference>
<proteinExistence type="inferred from homology"/>
<dbReference type="InterPro" id="IPR003673">
    <property type="entry name" value="CoA-Trfase_fam_III"/>
</dbReference>
<evidence type="ECO:0000256" key="1">
    <source>
        <dbReference type="ARBA" id="ARBA00008383"/>
    </source>
</evidence>
<dbReference type="Pfam" id="PF02515">
    <property type="entry name" value="CoA_transf_3"/>
    <property type="match status" value="1"/>
</dbReference>
<organism evidence="3 4">
    <name type="scientific">Penicillium malachiteum</name>
    <dbReference type="NCBI Taxonomy" id="1324776"/>
    <lineage>
        <taxon>Eukaryota</taxon>
        <taxon>Fungi</taxon>
        <taxon>Dikarya</taxon>
        <taxon>Ascomycota</taxon>
        <taxon>Pezizomycotina</taxon>
        <taxon>Eurotiomycetes</taxon>
        <taxon>Eurotiomycetidae</taxon>
        <taxon>Eurotiales</taxon>
        <taxon>Aspergillaceae</taxon>
        <taxon>Penicillium</taxon>
    </lineage>
</organism>
<dbReference type="GO" id="GO:0005739">
    <property type="term" value="C:mitochondrion"/>
    <property type="evidence" value="ECO:0007669"/>
    <property type="project" value="TreeGrafter"/>
</dbReference>
<protein>
    <recommendedName>
        <fullName evidence="5">CoA-transferase family III</fullName>
    </recommendedName>
</protein>
<reference evidence="3" key="1">
    <citation type="journal article" date="2023" name="IMA Fungus">
        <title>Comparative genomic study of the Penicillium genus elucidates a diverse pangenome and 15 lateral gene transfer events.</title>
        <authorList>
            <person name="Petersen C."/>
            <person name="Sorensen T."/>
            <person name="Nielsen M.R."/>
            <person name="Sondergaard T.E."/>
            <person name="Sorensen J.L."/>
            <person name="Fitzpatrick D.A."/>
            <person name="Frisvad J.C."/>
            <person name="Nielsen K.L."/>
        </authorList>
    </citation>
    <scope>NUCLEOTIDE SEQUENCE</scope>
    <source>
        <strain evidence="3">IBT 17514</strain>
    </source>
</reference>
<dbReference type="PANTHER" id="PTHR48207:SF3">
    <property type="entry name" value="SUCCINATE--HYDROXYMETHYLGLUTARATE COA-TRANSFERASE"/>
    <property type="match status" value="1"/>
</dbReference>
<dbReference type="Gene3D" id="3.40.50.10540">
    <property type="entry name" value="Crotonobetainyl-coa:carnitine coa-transferase, domain 1"/>
    <property type="match status" value="1"/>
</dbReference>
<name>A0AAD6HQ65_9EURO</name>
<dbReference type="GO" id="GO:0047369">
    <property type="term" value="F:succinate-hydroxymethylglutarate CoA-transferase activity"/>
    <property type="evidence" value="ECO:0007669"/>
    <property type="project" value="TreeGrafter"/>
</dbReference>
<evidence type="ECO:0008006" key="5">
    <source>
        <dbReference type="Google" id="ProtNLM"/>
    </source>
</evidence>
<keyword evidence="4" id="KW-1185">Reference proteome</keyword>
<dbReference type="EMBL" id="JAQJAN010000004">
    <property type="protein sequence ID" value="KAJ5732241.1"/>
    <property type="molecule type" value="Genomic_DNA"/>
</dbReference>
<dbReference type="Proteomes" id="UP001215712">
    <property type="component" value="Unassembled WGS sequence"/>
</dbReference>
<evidence type="ECO:0000313" key="3">
    <source>
        <dbReference type="EMBL" id="KAJ5732241.1"/>
    </source>
</evidence>
<keyword evidence="2" id="KW-0808">Transferase</keyword>